<gene>
    <name evidence="2" type="ORF">A2733_00725</name>
</gene>
<dbReference type="Proteomes" id="UP000178985">
    <property type="component" value="Unassembled WGS sequence"/>
</dbReference>
<reference evidence="2 3" key="1">
    <citation type="journal article" date="2016" name="Nat. Commun.">
        <title>Thousands of microbial genomes shed light on interconnected biogeochemical processes in an aquifer system.</title>
        <authorList>
            <person name="Anantharaman K."/>
            <person name="Brown C.T."/>
            <person name="Hug L.A."/>
            <person name="Sharon I."/>
            <person name="Castelle C.J."/>
            <person name="Probst A.J."/>
            <person name="Thomas B.C."/>
            <person name="Singh A."/>
            <person name="Wilkins M.J."/>
            <person name="Karaoz U."/>
            <person name="Brodie E.L."/>
            <person name="Williams K.H."/>
            <person name="Hubbard S.S."/>
            <person name="Banfield J.F."/>
        </authorList>
    </citation>
    <scope>NUCLEOTIDE SEQUENCE [LARGE SCALE GENOMIC DNA]</scope>
</reference>
<comment type="caution">
    <text evidence="2">The sequence shown here is derived from an EMBL/GenBank/DDBJ whole genome shotgun (WGS) entry which is preliminary data.</text>
</comment>
<dbReference type="AlphaFoldDB" id="A0A1F6V2C9"/>
<accession>A0A1F6V2C9</accession>
<protein>
    <submittedName>
        <fullName evidence="2">Uncharacterized protein</fullName>
    </submittedName>
</protein>
<organism evidence="2 3">
    <name type="scientific">Candidatus Nomurabacteria bacterium RIFCSPHIGHO2_01_FULL_40_20</name>
    <dbReference type="NCBI Taxonomy" id="1801738"/>
    <lineage>
        <taxon>Bacteria</taxon>
        <taxon>Candidatus Nomuraibacteriota</taxon>
    </lineage>
</organism>
<keyword evidence="1" id="KW-0472">Membrane</keyword>
<evidence type="ECO:0000256" key="1">
    <source>
        <dbReference type="SAM" id="Phobius"/>
    </source>
</evidence>
<sequence>MADEIKNKNVETYAEDMAKAIEDDKGGLIRKIIHQEEEHEIEKKKVSPEAQRNKIFVFVGGLLILVTSALLLYLFFKKDINTVEIEKQFTPLIYYDRSDFIEISGFNKEKIAQAVHKAVLDTAVKTGGVEGMYLVENKKVVGFKRFIELIKGSFVSKNPLDRSSYVEGHFLMGAVNSRIQLIIPSDGPVSAKASAGKDFFILLRVRSITDVFESMRVWENKLFLDLHEFFGVNLSSETEYLLTKDFENGVVANKNARILYDKDKGAVMMYIFADDNSIVITNTSPAAQEIILRLASNQVEK</sequence>
<keyword evidence="1" id="KW-0812">Transmembrane</keyword>
<evidence type="ECO:0000313" key="3">
    <source>
        <dbReference type="Proteomes" id="UP000178985"/>
    </source>
</evidence>
<proteinExistence type="predicted"/>
<name>A0A1F6V2C9_9BACT</name>
<evidence type="ECO:0000313" key="2">
    <source>
        <dbReference type="EMBL" id="OGI63833.1"/>
    </source>
</evidence>
<dbReference type="EMBL" id="MFTO01000012">
    <property type="protein sequence ID" value="OGI63833.1"/>
    <property type="molecule type" value="Genomic_DNA"/>
</dbReference>
<keyword evidence="1" id="KW-1133">Transmembrane helix</keyword>
<feature type="transmembrane region" description="Helical" evidence="1">
    <location>
        <begin position="55"/>
        <end position="76"/>
    </location>
</feature>